<dbReference type="GO" id="GO:0009055">
    <property type="term" value="F:electron transfer activity"/>
    <property type="evidence" value="ECO:0007669"/>
    <property type="project" value="InterPro"/>
</dbReference>
<keyword evidence="6" id="KW-0999">Mitochondrion inner membrane</keyword>
<keyword evidence="8 12" id="KW-1133">Transmembrane helix</keyword>
<accession>A0A074WFI6</accession>
<keyword evidence="5" id="KW-0479">Metal-binding</keyword>
<evidence type="ECO:0000256" key="9">
    <source>
        <dbReference type="ARBA" id="ARBA00023004"/>
    </source>
</evidence>
<dbReference type="GO" id="GO:0006121">
    <property type="term" value="P:mitochondrial electron transport, succinate to ubiquinone"/>
    <property type="evidence" value="ECO:0007669"/>
    <property type="project" value="TreeGrafter"/>
</dbReference>
<dbReference type="CDD" id="cd03499">
    <property type="entry name" value="SQR_TypeC_SdhC"/>
    <property type="match status" value="1"/>
</dbReference>
<dbReference type="FunFam" id="1.20.1300.10:FF:000008">
    <property type="entry name" value="Succinate dehydrogenase cytochrome b560 subunit"/>
    <property type="match status" value="1"/>
</dbReference>
<dbReference type="HOGENOM" id="CLU_094691_0_2_1"/>
<evidence type="ECO:0000256" key="4">
    <source>
        <dbReference type="ARBA" id="ARBA00022692"/>
    </source>
</evidence>
<protein>
    <submittedName>
        <fullName evidence="13">Succinate dehydrogenase cytochrome b560 subunit</fullName>
    </submittedName>
</protein>
<keyword evidence="11 12" id="KW-0472">Membrane</keyword>
<evidence type="ECO:0000256" key="6">
    <source>
        <dbReference type="ARBA" id="ARBA00022792"/>
    </source>
</evidence>
<keyword evidence="9" id="KW-0408">Iron</keyword>
<sequence length="185" mass="20075">MLAQRLGLQTARRLAVRQPSLLSSRTPQLLSSAGLVQQRHAAFQSVSDSEASQQILAKQRLNRPVSPHLGIYKPQITWYGSALNRVTGVALSGSFYLFGLSYLIAPAFGWHLESASLAASFAAWPAALAILAKLVASFPFTYHSFNGLRHLMWDLGKGITNKQVQVTGWTVVGLSVLSSLVLALM</sequence>
<organism evidence="13 14">
    <name type="scientific">Aureobasidium melanogenum (strain CBS 110374)</name>
    <name type="common">Aureobasidium pullulans var. melanogenum</name>
    <dbReference type="NCBI Taxonomy" id="1043003"/>
    <lineage>
        <taxon>Eukaryota</taxon>
        <taxon>Fungi</taxon>
        <taxon>Dikarya</taxon>
        <taxon>Ascomycota</taxon>
        <taxon>Pezizomycotina</taxon>
        <taxon>Dothideomycetes</taxon>
        <taxon>Dothideomycetidae</taxon>
        <taxon>Dothideales</taxon>
        <taxon>Saccotheciaceae</taxon>
        <taxon>Aureobasidium</taxon>
    </lineage>
</organism>
<keyword evidence="10" id="KW-0496">Mitochondrion</keyword>
<dbReference type="GO" id="GO:0005743">
    <property type="term" value="C:mitochondrial inner membrane"/>
    <property type="evidence" value="ECO:0007669"/>
    <property type="project" value="UniProtKB-SubCell"/>
</dbReference>
<evidence type="ECO:0000256" key="11">
    <source>
        <dbReference type="ARBA" id="ARBA00023136"/>
    </source>
</evidence>
<reference evidence="13 14" key="1">
    <citation type="journal article" date="2014" name="BMC Genomics">
        <title>Genome sequencing of four Aureobasidium pullulans varieties: biotechnological potential, stress tolerance, and description of new species.</title>
        <authorList>
            <person name="Gostin Ar C."/>
            <person name="Ohm R.A."/>
            <person name="Kogej T."/>
            <person name="Sonjak S."/>
            <person name="Turk M."/>
            <person name="Zajc J."/>
            <person name="Zalar P."/>
            <person name="Grube M."/>
            <person name="Sun H."/>
            <person name="Han J."/>
            <person name="Sharma A."/>
            <person name="Chiniquy J."/>
            <person name="Ngan C.Y."/>
            <person name="Lipzen A."/>
            <person name="Barry K."/>
            <person name="Grigoriev I.V."/>
            <person name="Gunde-Cimerman N."/>
        </authorList>
    </citation>
    <scope>NUCLEOTIDE SEQUENCE [LARGE SCALE GENOMIC DNA]</scope>
    <source>
        <strain evidence="13 14">CBS 110374</strain>
    </source>
</reference>
<comment type="similarity">
    <text evidence="2">Belongs to the cytochrome b560 family.</text>
</comment>
<dbReference type="InterPro" id="IPR034804">
    <property type="entry name" value="SQR/QFR_C/D"/>
</dbReference>
<dbReference type="GO" id="GO:0006099">
    <property type="term" value="P:tricarboxylic acid cycle"/>
    <property type="evidence" value="ECO:0007669"/>
    <property type="project" value="InterPro"/>
</dbReference>
<feature type="transmembrane region" description="Helical" evidence="12">
    <location>
        <begin position="89"/>
        <end position="110"/>
    </location>
</feature>
<comment type="subcellular location">
    <subcellularLocation>
        <location evidence="1">Mitochondrion inner membrane</location>
        <topology evidence="1">Multi-pass membrane protein</topology>
    </subcellularLocation>
</comment>
<name>A0A074WFI6_AURM1</name>
<keyword evidence="4 12" id="KW-0812">Transmembrane</keyword>
<proteinExistence type="inferred from homology"/>
<dbReference type="PANTHER" id="PTHR10978:SF5">
    <property type="entry name" value="SUCCINATE DEHYDROGENASE CYTOCHROME B560 SUBUNIT, MITOCHONDRIAL"/>
    <property type="match status" value="1"/>
</dbReference>
<dbReference type="Pfam" id="PF01127">
    <property type="entry name" value="Sdh_cyt"/>
    <property type="match status" value="1"/>
</dbReference>
<keyword evidence="7" id="KW-0809">Transit peptide</keyword>
<dbReference type="PANTHER" id="PTHR10978">
    <property type="entry name" value="SUCCINATE DEHYDROGENASE CYTOCHROME B560 SUBUNIT"/>
    <property type="match status" value="1"/>
</dbReference>
<dbReference type="InterPro" id="IPR014314">
    <property type="entry name" value="Succ_DH_cytb556"/>
</dbReference>
<dbReference type="GO" id="GO:0046872">
    <property type="term" value="F:metal ion binding"/>
    <property type="evidence" value="ECO:0007669"/>
    <property type="project" value="UniProtKB-KW"/>
</dbReference>
<gene>
    <name evidence="13" type="ORF">M437DRAFT_52480</name>
</gene>
<feature type="transmembrane region" description="Helical" evidence="12">
    <location>
        <begin position="166"/>
        <end position="184"/>
    </location>
</feature>
<dbReference type="Gene3D" id="1.20.1300.10">
    <property type="entry name" value="Fumarate reductase/succinate dehydrogenase, transmembrane subunit"/>
    <property type="match status" value="1"/>
</dbReference>
<evidence type="ECO:0000313" key="13">
    <source>
        <dbReference type="EMBL" id="KEQ61251.1"/>
    </source>
</evidence>
<keyword evidence="14" id="KW-1185">Reference proteome</keyword>
<evidence type="ECO:0000256" key="2">
    <source>
        <dbReference type="ARBA" id="ARBA00007244"/>
    </source>
</evidence>
<dbReference type="SUPFAM" id="SSF81343">
    <property type="entry name" value="Fumarate reductase respiratory complex transmembrane subunits"/>
    <property type="match status" value="1"/>
</dbReference>
<feature type="transmembrane region" description="Helical" evidence="12">
    <location>
        <begin position="122"/>
        <end position="145"/>
    </location>
</feature>
<dbReference type="GeneID" id="63915737"/>
<evidence type="ECO:0000256" key="10">
    <source>
        <dbReference type="ARBA" id="ARBA00023128"/>
    </source>
</evidence>
<dbReference type="Proteomes" id="UP000030672">
    <property type="component" value="Unassembled WGS sequence"/>
</dbReference>
<evidence type="ECO:0000313" key="14">
    <source>
        <dbReference type="Proteomes" id="UP000030672"/>
    </source>
</evidence>
<dbReference type="InterPro" id="IPR000701">
    <property type="entry name" value="SuccDH_FuR_B_TM-su"/>
</dbReference>
<dbReference type="STRING" id="1043003.A0A074WFI6"/>
<evidence type="ECO:0000256" key="12">
    <source>
        <dbReference type="SAM" id="Phobius"/>
    </source>
</evidence>
<keyword evidence="3" id="KW-0349">Heme</keyword>
<evidence type="ECO:0000256" key="7">
    <source>
        <dbReference type="ARBA" id="ARBA00022946"/>
    </source>
</evidence>
<dbReference type="RefSeq" id="XP_040878274.1">
    <property type="nucleotide sequence ID" value="XM_041022364.1"/>
</dbReference>
<dbReference type="NCBIfam" id="TIGR02970">
    <property type="entry name" value="succ_dehyd_cytB"/>
    <property type="match status" value="1"/>
</dbReference>
<dbReference type="PROSITE" id="PS01001">
    <property type="entry name" value="SDH_CYT_2"/>
    <property type="match status" value="1"/>
</dbReference>
<dbReference type="AlphaFoldDB" id="A0A074WFI6"/>
<evidence type="ECO:0000256" key="8">
    <source>
        <dbReference type="ARBA" id="ARBA00022989"/>
    </source>
</evidence>
<evidence type="ECO:0000256" key="3">
    <source>
        <dbReference type="ARBA" id="ARBA00022617"/>
    </source>
</evidence>
<evidence type="ECO:0000256" key="1">
    <source>
        <dbReference type="ARBA" id="ARBA00004448"/>
    </source>
</evidence>
<dbReference type="EMBL" id="KL584839">
    <property type="protein sequence ID" value="KEQ61251.1"/>
    <property type="molecule type" value="Genomic_DNA"/>
</dbReference>
<evidence type="ECO:0000256" key="5">
    <source>
        <dbReference type="ARBA" id="ARBA00022723"/>
    </source>
</evidence>
<dbReference type="InterPro" id="IPR018495">
    <property type="entry name" value="Succ_DH_cyt_bsu_CS"/>
</dbReference>